<protein>
    <submittedName>
        <fullName evidence="1">Uncharacterized protein</fullName>
    </submittedName>
</protein>
<evidence type="ECO:0000313" key="2">
    <source>
        <dbReference type="Proteomes" id="UP001163603"/>
    </source>
</evidence>
<evidence type="ECO:0000313" key="1">
    <source>
        <dbReference type="EMBL" id="KAJ0038827.1"/>
    </source>
</evidence>
<sequence>MPLELGSALRIEREPVDDPEIRVQALESIYLLTLQHALDSIRLFTLFHSKTHRQSSLQLCFPPDYHIAVSFTNPATDRRRQVPPRESPT</sequence>
<proteinExistence type="predicted"/>
<organism evidence="1 2">
    <name type="scientific">Pistacia integerrima</name>
    <dbReference type="NCBI Taxonomy" id="434235"/>
    <lineage>
        <taxon>Eukaryota</taxon>
        <taxon>Viridiplantae</taxon>
        <taxon>Streptophyta</taxon>
        <taxon>Embryophyta</taxon>
        <taxon>Tracheophyta</taxon>
        <taxon>Spermatophyta</taxon>
        <taxon>Magnoliopsida</taxon>
        <taxon>eudicotyledons</taxon>
        <taxon>Gunneridae</taxon>
        <taxon>Pentapetalae</taxon>
        <taxon>rosids</taxon>
        <taxon>malvids</taxon>
        <taxon>Sapindales</taxon>
        <taxon>Anacardiaceae</taxon>
        <taxon>Pistacia</taxon>
    </lineage>
</organism>
<keyword evidence="2" id="KW-1185">Reference proteome</keyword>
<gene>
    <name evidence="1" type="ORF">Pint_22749</name>
</gene>
<reference evidence="2" key="1">
    <citation type="journal article" date="2023" name="G3 (Bethesda)">
        <title>Genome assembly and association tests identify interacting loci associated with vigor, precocity, and sex in interspecific pistachio rootstocks.</title>
        <authorList>
            <person name="Palmer W."/>
            <person name="Jacygrad E."/>
            <person name="Sagayaradj S."/>
            <person name="Cavanaugh K."/>
            <person name="Han R."/>
            <person name="Bertier L."/>
            <person name="Beede B."/>
            <person name="Kafkas S."/>
            <person name="Golino D."/>
            <person name="Preece J."/>
            <person name="Michelmore R."/>
        </authorList>
    </citation>
    <scope>NUCLEOTIDE SEQUENCE [LARGE SCALE GENOMIC DNA]</scope>
</reference>
<name>A0ACC0YLM1_9ROSI</name>
<dbReference type="EMBL" id="CM047741">
    <property type="protein sequence ID" value="KAJ0038827.1"/>
    <property type="molecule type" value="Genomic_DNA"/>
</dbReference>
<accession>A0ACC0YLM1</accession>
<dbReference type="Proteomes" id="UP001163603">
    <property type="component" value="Chromosome 6"/>
</dbReference>
<comment type="caution">
    <text evidence="1">The sequence shown here is derived from an EMBL/GenBank/DDBJ whole genome shotgun (WGS) entry which is preliminary data.</text>
</comment>